<dbReference type="Proteomes" id="UP001321542">
    <property type="component" value="Chromosome"/>
</dbReference>
<keyword evidence="2" id="KW-1185">Reference proteome</keyword>
<organism evidence="1 2">
    <name type="scientific">Streptomyces graminofaciens</name>
    <dbReference type="NCBI Taxonomy" id="68212"/>
    <lineage>
        <taxon>Bacteria</taxon>
        <taxon>Bacillati</taxon>
        <taxon>Actinomycetota</taxon>
        <taxon>Actinomycetes</taxon>
        <taxon>Kitasatosporales</taxon>
        <taxon>Streptomycetaceae</taxon>
        <taxon>Streptomyces</taxon>
    </lineage>
</organism>
<name>A0ABM7FGM2_9ACTN</name>
<gene>
    <name evidence="1" type="ORF">SGFS_070230</name>
</gene>
<sequence>MTKKWFFLLCGGLFLVAGVAVAVWWIWFRAPYALADSPGIDVTVRAEKSRYPDVQETAEDVDTLVRVYIQRLEAGDSEGLVELAAPAYDGDLRAAADEFVREYGEAAGGHVDVTVLEGSVDYFNPIRVTYDKTGQQQELLLLKDEGHWWLGLGEGDPAAGKADE</sequence>
<protein>
    <submittedName>
        <fullName evidence="1">Uncharacterized protein</fullName>
    </submittedName>
</protein>
<evidence type="ECO:0000313" key="2">
    <source>
        <dbReference type="Proteomes" id="UP001321542"/>
    </source>
</evidence>
<proteinExistence type="predicted"/>
<dbReference type="EMBL" id="AP018448">
    <property type="protein sequence ID" value="BBC35729.1"/>
    <property type="molecule type" value="Genomic_DNA"/>
</dbReference>
<reference evidence="1 2" key="1">
    <citation type="journal article" date="2010" name="ChemBioChem">
        <title>Cloning and characterization of the biosynthetic gene cluster of 16-membered macrolide antibiotic FD-891: involvement of a dual functional cytochrome P450 monooxygenase catalyzing epoxidation and hydroxylation.</title>
        <authorList>
            <person name="Kudo F."/>
            <person name="Motegi A."/>
            <person name="Mizoue K."/>
            <person name="Eguchi T."/>
        </authorList>
    </citation>
    <scope>NUCLEOTIDE SEQUENCE [LARGE SCALE GENOMIC DNA]</scope>
    <source>
        <strain evidence="1 2">A-8890</strain>
    </source>
</reference>
<reference evidence="1 2" key="2">
    <citation type="journal article" date="2023" name="ChemBioChem">
        <title>Acyltransferase Domain Exchange between Two Independent Type I Polyketide Synthases in the Same Producer Strain of Macrolide Antibiotics.</title>
        <authorList>
            <person name="Kudo F."/>
            <person name="Kishikawa K."/>
            <person name="Tsuboi K."/>
            <person name="Kido T."/>
            <person name="Usui T."/>
            <person name="Hashimoto J."/>
            <person name="Shin-Ya K."/>
            <person name="Miyanaga A."/>
            <person name="Eguchi T."/>
        </authorList>
    </citation>
    <scope>NUCLEOTIDE SEQUENCE [LARGE SCALE GENOMIC DNA]</scope>
    <source>
        <strain evidence="1 2">A-8890</strain>
    </source>
</reference>
<dbReference type="RefSeq" id="WP_286256076.1">
    <property type="nucleotide sequence ID" value="NZ_AP018448.1"/>
</dbReference>
<accession>A0ABM7FGM2</accession>
<evidence type="ECO:0000313" key="1">
    <source>
        <dbReference type="EMBL" id="BBC35729.1"/>
    </source>
</evidence>